<dbReference type="PANTHER" id="PTHR47670:SF1">
    <property type="entry name" value="ADENYLYLSULFATASE HINT3"/>
    <property type="match status" value="1"/>
</dbReference>
<evidence type="ECO:0000256" key="1">
    <source>
        <dbReference type="PIRSR" id="PIRSR601310-1"/>
    </source>
</evidence>
<dbReference type="RefSeq" id="WP_147930144.1">
    <property type="nucleotide sequence ID" value="NZ_VOXD01000009.1"/>
</dbReference>
<dbReference type="PANTHER" id="PTHR47670">
    <property type="entry name" value="ADENYLYLSULFATASE HINT3"/>
    <property type="match status" value="1"/>
</dbReference>
<accession>A0A5C7FQK3</accession>
<protein>
    <submittedName>
        <fullName evidence="4">HIT family protein</fullName>
    </submittedName>
</protein>
<gene>
    <name evidence="4" type="ORF">FUA23_07645</name>
</gene>
<dbReference type="InterPro" id="IPR011146">
    <property type="entry name" value="HIT-like"/>
</dbReference>
<keyword evidence="5" id="KW-1185">Reference proteome</keyword>
<dbReference type="Pfam" id="PF01230">
    <property type="entry name" value="HIT"/>
    <property type="match status" value="1"/>
</dbReference>
<name>A0A5C7FQK3_9BACT</name>
<evidence type="ECO:0000313" key="4">
    <source>
        <dbReference type="EMBL" id="TXF90105.1"/>
    </source>
</evidence>
<evidence type="ECO:0000259" key="3">
    <source>
        <dbReference type="PROSITE" id="PS51084"/>
    </source>
</evidence>
<feature type="domain" description="HIT" evidence="3">
    <location>
        <begin position="11"/>
        <end position="119"/>
    </location>
</feature>
<comment type="caution">
    <text evidence="4">The sequence shown here is derived from an EMBL/GenBank/DDBJ whole genome shotgun (WGS) entry which is preliminary data.</text>
</comment>
<dbReference type="PRINTS" id="PR00332">
    <property type="entry name" value="HISTRIAD"/>
</dbReference>
<dbReference type="InterPro" id="IPR036265">
    <property type="entry name" value="HIT-like_sf"/>
</dbReference>
<feature type="active site" description="Tele-AMP-histidine intermediate" evidence="1">
    <location>
        <position position="106"/>
    </location>
</feature>
<dbReference type="Gene3D" id="3.30.428.10">
    <property type="entry name" value="HIT-like"/>
    <property type="match status" value="1"/>
</dbReference>
<dbReference type="EMBL" id="VOXD01000009">
    <property type="protein sequence ID" value="TXF90105.1"/>
    <property type="molecule type" value="Genomic_DNA"/>
</dbReference>
<dbReference type="GO" id="GO:0047627">
    <property type="term" value="F:adenylylsulfatase activity"/>
    <property type="evidence" value="ECO:0007669"/>
    <property type="project" value="TreeGrafter"/>
</dbReference>
<dbReference type="OrthoDB" id="9784774at2"/>
<dbReference type="SUPFAM" id="SSF54197">
    <property type="entry name" value="HIT-like"/>
    <property type="match status" value="1"/>
</dbReference>
<evidence type="ECO:0000256" key="2">
    <source>
        <dbReference type="PROSITE-ProRule" id="PRU00464"/>
    </source>
</evidence>
<dbReference type="GO" id="GO:0009150">
    <property type="term" value="P:purine ribonucleotide metabolic process"/>
    <property type="evidence" value="ECO:0007669"/>
    <property type="project" value="TreeGrafter"/>
</dbReference>
<comment type="caution">
    <text evidence="2">Lacks conserved residue(s) required for the propagation of feature annotation.</text>
</comment>
<proteinExistence type="predicted"/>
<dbReference type="InterPro" id="IPR001310">
    <property type="entry name" value="Histidine_triad_HIT"/>
</dbReference>
<dbReference type="PROSITE" id="PS51084">
    <property type="entry name" value="HIT_2"/>
    <property type="match status" value="1"/>
</dbReference>
<organism evidence="4 5">
    <name type="scientific">Neolewinella aurantiaca</name>
    <dbReference type="NCBI Taxonomy" id="2602767"/>
    <lineage>
        <taxon>Bacteria</taxon>
        <taxon>Pseudomonadati</taxon>
        <taxon>Bacteroidota</taxon>
        <taxon>Saprospiria</taxon>
        <taxon>Saprospirales</taxon>
        <taxon>Lewinellaceae</taxon>
        <taxon>Neolewinella</taxon>
    </lineage>
</organism>
<evidence type="ECO:0000313" key="5">
    <source>
        <dbReference type="Proteomes" id="UP000321907"/>
    </source>
</evidence>
<dbReference type="GO" id="GO:0006790">
    <property type="term" value="P:sulfur compound metabolic process"/>
    <property type="evidence" value="ECO:0007669"/>
    <property type="project" value="TreeGrafter"/>
</dbReference>
<sequence>MTQDKPDNKCPFCRIRDGKLPVSMIHEDELVMIIVDLNPINEGHLLIIPKVHSPEMAGVAPDTLAYMMRMAQRMNKALRKSSYRCEGVNLFMADGEAAGQEVFPCHLHVYPRFKGDGFGFRHVKGQHFIRTDRERMDAIALELRELL</sequence>
<dbReference type="Proteomes" id="UP000321907">
    <property type="component" value="Unassembled WGS sequence"/>
</dbReference>
<reference evidence="4 5" key="1">
    <citation type="submission" date="2019-08" db="EMBL/GenBank/DDBJ databases">
        <title>Lewinella sp. strain SSH13 Genome sequencing and assembly.</title>
        <authorList>
            <person name="Kim I."/>
        </authorList>
    </citation>
    <scope>NUCLEOTIDE SEQUENCE [LARGE SCALE GENOMIC DNA]</scope>
    <source>
        <strain evidence="4 5">SSH13</strain>
    </source>
</reference>
<dbReference type="AlphaFoldDB" id="A0A5C7FQK3"/>